<evidence type="ECO:0000313" key="1">
    <source>
        <dbReference type="EMBL" id="KIM62963.1"/>
    </source>
</evidence>
<dbReference type="OrthoDB" id="2688790at2759"/>
<gene>
    <name evidence="1" type="ORF">SCLCIDRAFT_24555</name>
</gene>
<dbReference type="EMBL" id="KN822038">
    <property type="protein sequence ID" value="KIM62963.1"/>
    <property type="molecule type" value="Genomic_DNA"/>
</dbReference>
<name>A0A0C2ZMZ5_9AGAM</name>
<evidence type="ECO:0008006" key="3">
    <source>
        <dbReference type="Google" id="ProtNLM"/>
    </source>
</evidence>
<reference evidence="2" key="2">
    <citation type="submission" date="2015-01" db="EMBL/GenBank/DDBJ databases">
        <title>Evolutionary Origins and Diversification of the Mycorrhizal Mutualists.</title>
        <authorList>
            <consortium name="DOE Joint Genome Institute"/>
            <consortium name="Mycorrhizal Genomics Consortium"/>
            <person name="Kohler A."/>
            <person name="Kuo A."/>
            <person name="Nagy L.G."/>
            <person name="Floudas D."/>
            <person name="Copeland A."/>
            <person name="Barry K.W."/>
            <person name="Cichocki N."/>
            <person name="Veneault-Fourrey C."/>
            <person name="LaButti K."/>
            <person name="Lindquist E.A."/>
            <person name="Lipzen A."/>
            <person name="Lundell T."/>
            <person name="Morin E."/>
            <person name="Murat C."/>
            <person name="Riley R."/>
            <person name="Ohm R."/>
            <person name="Sun H."/>
            <person name="Tunlid A."/>
            <person name="Henrissat B."/>
            <person name="Grigoriev I.V."/>
            <person name="Hibbett D.S."/>
            <person name="Martin F."/>
        </authorList>
    </citation>
    <scope>NUCLEOTIDE SEQUENCE [LARGE SCALE GENOMIC DNA]</scope>
    <source>
        <strain evidence="2">Foug A</strain>
    </source>
</reference>
<dbReference type="HOGENOM" id="CLU_164938_0_0_1"/>
<dbReference type="Proteomes" id="UP000053989">
    <property type="component" value="Unassembled WGS sequence"/>
</dbReference>
<accession>A0A0C2ZMZ5</accession>
<keyword evidence="2" id="KW-1185">Reference proteome</keyword>
<organism evidence="1 2">
    <name type="scientific">Scleroderma citrinum Foug A</name>
    <dbReference type="NCBI Taxonomy" id="1036808"/>
    <lineage>
        <taxon>Eukaryota</taxon>
        <taxon>Fungi</taxon>
        <taxon>Dikarya</taxon>
        <taxon>Basidiomycota</taxon>
        <taxon>Agaricomycotina</taxon>
        <taxon>Agaricomycetes</taxon>
        <taxon>Agaricomycetidae</taxon>
        <taxon>Boletales</taxon>
        <taxon>Sclerodermatineae</taxon>
        <taxon>Sclerodermataceae</taxon>
        <taxon>Scleroderma</taxon>
    </lineage>
</organism>
<reference evidence="1 2" key="1">
    <citation type="submission" date="2014-04" db="EMBL/GenBank/DDBJ databases">
        <authorList>
            <consortium name="DOE Joint Genome Institute"/>
            <person name="Kuo A."/>
            <person name="Kohler A."/>
            <person name="Nagy L.G."/>
            <person name="Floudas D."/>
            <person name="Copeland A."/>
            <person name="Barry K.W."/>
            <person name="Cichocki N."/>
            <person name="Veneault-Fourrey C."/>
            <person name="LaButti K."/>
            <person name="Lindquist E.A."/>
            <person name="Lipzen A."/>
            <person name="Lundell T."/>
            <person name="Morin E."/>
            <person name="Murat C."/>
            <person name="Sun H."/>
            <person name="Tunlid A."/>
            <person name="Henrissat B."/>
            <person name="Grigoriev I.V."/>
            <person name="Hibbett D.S."/>
            <person name="Martin F."/>
            <person name="Nordberg H.P."/>
            <person name="Cantor M.N."/>
            <person name="Hua S.X."/>
        </authorList>
    </citation>
    <scope>NUCLEOTIDE SEQUENCE [LARGE SCALE GENOMIC DNA]</scope>
    <source>
        <strain evidence="1 2">Foug A</strain>
    </source>
</reference>
<sequence length="77" mass="9106">MQAQQSFLEELDHIKLHQNWSKRFLVPLRRMGVQSLGDMDMATPESLHIFFKLPPVLIMDLFVRVNDIIESIHHTKH</sequence>
<proteinExistence type="predicted"/>
<dbReference type="InParanoid" id="A0A0C2ZMZ5"/>
<evidence type="ECO:0000313" key="2">
    <source>
        <dbReference type="Proteomes" id="UP000053989"/>
    </source>
</evidence>
<protein>
    <recommendedName>
        <fullName evidence="3">SAM domain-containing protein</fullName>
    </recommendedName>
</protein>
<dbReference type="AlphaFoldDB" id="A0A0C2ZMZ5"/>